<sequence length="318" mass="33942">MSSVNVIVFGATGTVGAAAARAAKDRGAKVFLAVRDMDKSIPGLTLEQERAGGFERVKADLSAPETLRAAVATTNATRAFVYIAFGMPDGMKSAFEALKSAGIKFIVFLSSAGVRGDPRSAKPDDAISWVHAQAEISLEETFGGQGYVALRPGFFNTNALWWVEMIRADDMRLAYPEAKLDWIAPEDIGRVGGAVLVQGRPAALGGTDGKYNAIRLYGPQLLSQVEGASVLGRAVGKIFKVTGVGEEEYVSILSKDKPEILARNIVALLRARSGVDGDDGFYAEDIFGEASAHIEKYTGTLSTTFEQWLSENKGLLRG</sequence>
<organism evidence="2 3">
    <name type="scientific">Cephalotrichum gorgonifer</name>
    <dbReference type="NCBI Taxonomy" id="2041049"/>
    <lineage>
        <taxon>Eukaryota</taxon>
        <taxon>Fungi</taxon>
        <taxon>Dikarya</taxon>
        <taxon>Ascomycota</taxon>
        <taxon>Pezizomycotina</taxon>
        <taxon>Sordariomycetes</taxon>
        <taxon>Hypocreomycetidae</taxon>
        <taxon>Microascales</taxon>
        <taxon>Microascaceae</taxon>
        <taxon>Cephalotrichum</taxon>
    </lineage>
</organism>
<comment type="caution">
    <text evidence="2">The sequence shown here is derived from an EMBL/GenBank/DDBJ whole genome shotgun (WGS) entry which is preliminary data.</text>
</comment>
<keyword evidence="3" id="KW-1185">Reference proteome</keyword>
<dbReference type="InterPro" id="IPR036291">
    <property type="entry name" value="NAD(P)-bd_dom_sf"/>
</dbReference>
<protein>
    <submittedName>
        <fullName evidence="2">Related to NmrA-like family protein</fullName>
    </submittedName>
</protein>
<dbReference type="PANTHER" id="PTHR43162">
    <property type="match status" value="1"/>
</dbReference>
<reference evidence="2" key="1">
    <citation type="submission" date="2018-03" db="EMBL/GenBank/DDBJ databases">
        <authorList>
            <person name="Guldener U."/>
        </authorList>
    </citation>
    <scope>NUCLEOTIDE SEQUENCE</scope>
</reference>
<feature type="domain" description="NAD(P)-binding" evidence="1">
    <location>
        <begin position="10"/>
        <end position="157"/>
    </location>
</feature>
<evidence type="ECO:0000313" key="3">
    <source>
        <dbReference type="Proteomes" id="UP001187682"/>
    </source>
</evidence>
<dbReference type="SUPFAM" id="SSF51735">
    <property type="entry name" value="NAD(P)-binding Rossmann-fold domains"/>
    <property type="match status" value="1"/>
</dbReference>
<evidence type="ECO:0000313" key="2">
    <source>
        <dbReference type="EMBL" id="SPO01875.1"/>
    </source>
</evidence>
<dbReference type="AlphaFoldDB" id="A0AAE8SUN2"/>
<dbReference type="Pfam" id="PF13460">
    <property type="entry name" value="NAD_binding_10"/>
    <property type="match status" value="1"/>
</dbReference>
<dbReference type="Gene3D" id="3.40.50.720">
    <property type="entry name" value="NAD(P)-binding Rossmann-like Domain"/>
    <property type="match status" value="1"/>
</dbReference>
<dbReference type="InterPro" id="IPR016040">
    <property type="entry name" value="NAD(P)-bd_dom"/>
</dbReference>
<evidence type="ECO:0000259" key="1">
    <source>
        <dbReference type="Pfam" id="PF13460"/>
    </source>
</evidence>
<name>A0AAE8SUN2_9PEZI</name>
<dbReference type="EMBL" id="ONZQ02000005">
    <property type="protein sequence ID" value="SPO01875.1"/>
    <property type="molecule type" value="Genomic_DNA"/>
</dbReference>
<dbReference type="InterPro" id="IPR051604">
    <property type="entry name" value="Ergot_Alk_Oxidoreductase"/>
</dbReference>
<gene>
    <name evidence="2" type="ORF">DNG_04548</name>
</gene>
<dbReference type="PANTHER" id="PTHR43162:SF1">
    <property type="entry name" value="PRESTALK A DIFFERENTIATION PROTEIN A"/>
    <property type="match status" value="1"/>
</dbReference>
<proteinExistence type="predicted"/>
<dbReference type="Proteomes" id="UP001187682">
    <property type="component" value="Unassembled WGS sequence"/>
</dbReference>
<accession>A0AAE8SUN2</accession>